<feature type="transmembrane region" description="Helical" evidence="1">
    <location>
        <begin position="26"/>
        <end position="42"/>
    </location>
</feature>
<keyword evidence="1" id="KW-1133">Transmembrane helix</keyword>
<evidence type="ECO:0000256" key="1">
    <source>
        <dbReference type="SAM" id="Phobius"/>
    </source>
</evidence>
<dbReference type="EMBL" id="FOQD01000010">
    <property type="protein sequence ID" value="SFI58697.1"/>
    <property type="molecule type" value="Genomic_DNA"/>
</dbReference>
<evidence type="ECO:0000313" key="2">
    <source>
        <dbReference type="EMBL" id="SFI58697.1"/>
    </source>
</evidence>
<dbReference type="Proteomes" id="UP000199518">
    <property type="component" value="Unassembled WGS sequence"/>
</dbReference>
<proteinExistence type="predicted"/>
<organism evidence="2 3">
    <name type="scientific">Planctomicrobium piriforme</name>
    <dbReference type="NCBI Taxonomy" id="1576369"/>
    <lineage>
        <taxon>Bacteria</taxon>
        <taxon>Pseudomonadati</taxon>
        <taxon>Planctomycetota</taxon>
        <taxon>Planctomycetia</taxon>
        <taxon>Planctomycetales</taxon>
        <taxon>Planctomycetaceae</taxon>
        <taxon>Planctomicrobium</taxon>
    </lineage>
</organism>
<name>A0A1I3JEJ6_9PLAN</name>
<sequence>MFRVVMTLVSLLLELATFATEGMLALTLLFAGLIISGVHLLADSWSFQAVVNYLTGCDLPECLSQASTVARDRDPLNPLR</sequence>
<keyword evidence="3" id="KW-1185">Reference proteome</keyword>
<dbReference type="AlphaFoldDB" id="A0A1I3JEJ6"/>
<dbReference type="RefSeq" id="WP_092051293.1">
    <property type="nucleotide sequence ID" value="NZ_FOQD01000010.1"/>
</dbReference>
<accession>A0A1I3JEJ6</accession>
<keyword evidence="1" id="KW-0472">Membrane</keyword>
<keyword evidence="1" id="KW-0812">Transmembrane</keyword>
<evidence type="ECO:0000313" key="3">
    <source>
        <dbReference type="Proteomes" id="UP000199518"/>
    </source>
</evidence>
<gene>
    <name evidence="2" type="ORF">SAMN05421753_110151</name>
</gene>
<protein>
    <submittedName>
        <fullName evidence="2">Uncharacterized protein</fullName>
    </submittedName>
</protein>
<reference evidence="3" key="1">
    <citation type="submission" date="2016-10" db="EMBL/GenBank/DDBJ databases">
        <authorList>
            <person name="Varghese N."/>
            <person name="Submissions S."/>
        </authorList>
    </citation>
    <scope>NUCLEOTIDE SEQUENCE [LARGE SCALE GENOMIC DNA]</scope>
    <source>
        <strain evidence="3">DSM 26348</strain>
    </source>
</reference>